<organism evidence="2 3">
    <name type="scientific">Shewanella halifaxensis (strain HAW-EB4)</name>
    <dbReference type="NCBI Taxonomy" id="458817"/>
    <lineage>
        <taxon>Bacteria</taxon>
        <taxon>Pseudomonadati</taxon>
        <taxon>Pseudomonadota</taxon>
        <taxon>Gammaproteobacteria</taxon>
        <taxon>Alteromonadales</taxon>
        <taxon>Shewanellaceae</taxon>
        <taxon>Shewanella</taxon>
    </lineage>
</organism>
<dbReference type="eggNOG" id="ENOG502ZCVJ">
    <property type="taxonomic scope" value="Bacteria"/>
</dbReference>
<evidence type="ECO:0000313" key="2">
    <source>
        <dbReference type="EMBL" id="ABZ77549.1"/>
    </source>
</evidence>
<feature type="signal peptide" evidence="1">
    <location>
        <begin position="1"/>
        <end position="34"/>
    </location>
</feature>
<dbReference type="Proteomes" id="UP000001317">
    <property type="component" value="Chromosome"/>
</dbReference>
<dbReference type="KEGG" id="shl:Shal_3000"/>
<protein>
    <submittedName>
        <fullName evidence="2">Uncharacterized protein</fullName>
    </submittedName>
</protein>
<keyword evidence="3" id="KW-1185">Reference proteome</keyword>
<name>B0TPA2_SHEHH</name>
<accession>B0TPA2</accession>
<feature type="chain" id="PRO_5002756617" evidence="1">
    <location>
        <begin position="35"/>
        <end position="271"/>
    </location>
</feature>
<keyword evidence="1" id="KW-0732">Signal</keyword>
<evidence type="ECO:0000256" key="1">
    <source>
        <dbReference type="SAM" id="SignalP"/>
    </source>
</evidence>
<gene>
    <name evidence="2" type="ordered locus">Shal_3000</name>
</gene>
<sequence>MNISEFLSKRVRKQRAVSICVLILSVCFVTNAQATSISSDIELIFPPKGIEIGQEDDSEPLYKSVGLDVKMQDGEAVYTLNASFDIGETWRVFGEYDNNEFWEAGVGKSFYNAFMFTEVTAKANRGGYSAGVFAGIPVSETVILMADTNYNWSTLSYDFQYDGKSIQVDGSYSPSDTIDFMLGFSWRALERLNVSYSYNHVYETTGDRVQREIHIPDFEYDDKRISRLSKGNYNYHEITLTTEVWKLSPYFTYTYFPNSENFYEFGLSFKW</sequence>
<reference evidence="2" key="1">
    <citation type="submission" date="2008-01" db="EMBL/GenBank/DDBJ databases">
        <title>Complete sequence of Shewanella halifaxensis HAW-EB4.</title>
        <authorList>
            <consortium name="US DOE Joint Genome Institute"/>
            <person name="Copeland A."/>
            <person name="Lucas S."/>
            <person name="Lapidus A."/>
            <person name="Glavina del Rio T."/>
            <person name="Dalin E."/>
            <person name="Tice H."/>
            <person name="Bruce D."/>
            <person name="Goodwin L."/>
            <person name="Pitluck S."/>
            <person name="Sims D."/>
            <person name="Brettin T."/>
            <person name="Detter J.C."/>
            <person name="Han C."/>
            <person name="Kuske C.R."/>
            <person name="Schmutz J."/>
            <person name="Larimer F."/>
            <person name="Land M."/>
            <person name="Hauser L."/>
            <person name="Kyrpides N."/>
            <person name="Kim E."/>
            <person name="Zhao J.-S."/>
            <person name="Richardson P."/>
        </authorList>
    </citation>
    <scope>NUCLEOTIDE SEQUENCE [LARGE SCALE GENOMIC DNA]</scope>
    <source>
        <strain evidence="2">HAW-EB4</strain>
    </source>
</reference>
<dbReference type="AlphaFoldDB" id="B0TPA2"/>
<proteinExistence type="predicted"/>
<evidence type="ECO:0000313" key="3">
    <source>
        <dbReference type="Proteomes" id="UP000001317"/>
    </source>
</evidence>
<dbReference type="EMBL" id="CP000931">
    <property type="protein sequence ID" value="ABZ77549.1"/>
    <property type="molecule type" value="Genomic_DNA"/>
</dbReference>
<dbReference type="HOGENOM" id="CLU_1073231_0_0_6"/>